<evidence type="ECO:0000313" key="1">
    <source>
        <dbReference type="EMBL" id="GAA1213899.1"/>
    </source>
</evidence>
<proteinExistence type="predicted"/>
<gene>
    <name evidence="1" type="ORF">GCM10009655_11480</name>
</gene>
<dbReference type="EMBL" id="BAAAKW010000021">
    <property type="protein sequence ID" value="GAA1213899.1"/>
    <property type="molecule type" value="Genomic_DNA"/>
</dbReference>
<comment type="caution">
    <text evidence="1">The sequence shown here is derived from an EMBL/GenBank/DDBJ whole genome shotgun (WGS) entry which is preliminary data.</text>
</comment>
<evidence type="ECO:0000313" key="2">
    <source>
        <dbReference type="Proteomes" id="UP001500943"/>
    </source>
</evidence>
<organism evidence="1 2">
    <name type="scientific">Rhodoglobus aureus</name>
    <dbReference type="NCBI Taxonomy" id="191497"/>
    <lineage>
        <taxon>Bacteria</taxon>
        <taxon>Bacillati</taxon>
        <taxon>Actinomycetota</taxon>
        <taxon>Actinomycetes</taxon>
        <taxon>Micrococcales</taxon>
        <taxon>Microbacteriaceae</taxon>
        <taxon>Rhodoglobus</taxon>
    </lineage>
</organism>
<accession>A0ABP4G4S6</accession>
<protein>
    <submittedName>
        <fullName evidence="1">Uncharacterized protein</fullName>
    </submittedName>
</protein>
<name>A0ABP4G4S6_9MICO</name>
<sequence length="54" mass="5907">MSAAGVASPGEDLYPRMSRERLITEARSFIEAFYTPGGIGEEDFPDHVAAHPKK</sequence>
<keyword evidence="2" id="KW-1185">Reference proteome</keyword>
<reference evidence="2" key="1">
    <citation type="journal article" date="2019" name="Int. J. Syst. Evol. Microbiol.">
        <title>The Global Catalogue of Microorganisms (GCM) 10K type strain sequencing project: providing services to taxonomists for standard genome sequencing and annotation.</title>
        <authorList>
            <consortium name="The Broad Institute Genomics Platform"/>
            <consortium name="The Broad Institute Genome Sequencing Center for Infectious Disease"/>
            <person name="Wu L."/>
            <person name="Ma J."/>
        </authorList>
    </citation>
    <scope>NUCLEOTIDE SEQUENCE [LARGE SCALE GENOMIC DNA]</scope>
    <source>
        <strain evidence="2">JCM 12762</strain>
    </source>
</reference>
<dbReference type="Proteomes" id="UP001500943">
    <property type="component" value="Unassembled WGS sequence"/>
</dbReference>